<dbReference type="FunFam" id="1.10.340.70:FF:000003">
    <property type="entry name" value="Protein CBG25708"/>
    <property type="match status" value="1"/>
</dbReference>
<name>A0ABD1D591_CULPP</name>
<dbReference type="Pfam" id="PF17921">
    <property type="entry name" value="Integrase_H2C2"/>
    <property type="match status" value="1"/>
</dbReference>
<keyword evidence="4" id="KW-1185">Reference proteome</keyword>
<organism evidence="3 4">
    <name type="scientific">Culex pipiens pipiens</name>
    <name type="common">Northern house mosquito</name>
    <dbReference type="NCBI Taxonomy" id="38569"/>
    <lineage>
        <taxon>Eukaryota</taxon>
        <taxon>Metazoa</taxon>
        <taxon>Ecdysozoa</taxon>
        <taxon>Arthropoda</taxon>
        <taxon>Hexapoda</taxon>
        <taxon>Insecta</taxon>
        <taxon>Pterygota</taxon>
        <taxon>Neoptera</taxon>
        <taxon>Endopterygota</taxon>
        <taxon>Diptera</taxon>
        <taxon>Nematocera</taxon>
        <taxon>Culicoidea</taxon>
        <taxon>Culicidae</taxon>
        <taxon>Culicinae</taxon>
        <taxon>Culicini</taxon>
        <taxon>Culex</taxon>
        <taxon>Culex</taxon>
    </lineage>
</organism>
<dbReference type="Gene3D" id="3.30.70.270">
    <property type="match status" value="2"/>
</dbReference>
<dbReference type="InterPro" id="IPR043128">
    <property type="entry name" value="Rev_trsase/Diguanyl_cyclase"/>
</dbReference>
<evidence type="ECO:0000256" key="1">
    <source>
        <dbReference type="ARBA" id="ARBA00012493"/>
    </source>
</evidence>
<proteinExistence type="predicted"/>
<feature type="domain" description="Integrase zinc-binding" evidence="2">
    <location>
        <begin position="270"/>
        <end position="323"/>
    </location>
</feature>
<dbReference type="EMBL" id="JBEHCU010007433">
    <property type="protein sequence ID" value="KAL1394795.1"/>
    <property type="molecule type" value="Genomic_DNA"/>
</dbReference>
<sequence length="361" mass="41672">MVKLGVIKKQEEPTPVVQLSEITAVVLKRLQLSEITAVGFKQLNKDKCQFGARSVKFVGHIVSAEGLKPDDEMLEAIRRIKVPDNKKQFQRLLGMVTYLSKFFTNLSQVTAPLRQLLQKDVAWRWETDQQHAFESIKELLSTLPVLKFYDVNKENRIILDVQPYAPDVVYVKGVDVPIADALSRDVDNPAKKNDDELEVHIVMNVTRSWMNRIVTETDKEEVFKKLMQVINEEWPEVITQLDPEIQPFWNFRDELSTYAGVVYKGERILIPYSLRQTVLKEIHAGHFSIQSCIRRAKQLVFWPGMSRDIQQFVDECGPCQKFSRSNVKEPRIPEYPFQIVASDIFHFKGAIYLVLVDSYSG</sequence>
<evidence type="ECO:0000313" key="4">
    <source>
        <dbReference type="Proteomes" id="UP001562425"/>
    </source>
</evidence>
<dbReference type="InterPro" id="IPR041588">
    <property type="entry name" value="Integrase_H2C2"/>
</dbReference>
<evidence type="ECO:0000259" key="2">
    <source>
        <dbReference type="Pfam" id="PF17921"/>
    </source>
</evidence>
<dbReference type="SUPFAM" id="SSF56672">
    <property type="entry name" value="DNA/RNA polymerases"/>
    <property type="match status" value="1"/>
</dbReference>
<dbReference type="EC" id="2.7.7.49" evidence="1"/>
<dbReference type="InterPro" id="IPR050951">
    <property type="entry name" value="Retrovirus_Pol_polyprotein"/>
</dbReference>
<comment type="caution">
    <text evidence="3">The sequence shown here is derived from an EMBL/GenBank/DDBJ whole genome shotgun (WGS) entry which is preliminary data.</text>
</comment>
<reference evidence="3 4" key="1">
    <citation type="submission" date="2024-05" db="EMBL/GenBank/DDBJ databases">
        <title>Culex pipiens pipiens assembly and annotation.</title>
        <authorList>
            <person name="Alout H."/>
            <person name="Durand T."/>
        </authorList>
    </citation>
    <scope>NUCLEOTIDE SEQUENCE [LARGE SCALE GENOMIC DNA]</scope>
    <source>
        <strain evidence="3">HA-2024</strain>
        <tissue evidence="3">Whole body</tissue>
    </source>
</reference>
<dbReference type="PANTHER" id="PTHR37984:SF5">
    <property type="entry name" value="PROTEIN NYNRIN-LIKE"/>
    <property type="match status" value="1"/>
</dbReference>
<dbReference type="InterPro" id="IPR043502">
    <property type="entry name" value="DNA/RNA_pol_sf"/>
</dbReference>
<dbReference type="PANTHER" id="PTHR37984">
    <property type="entry name" value="PROTEIN CBG26694"/>
    <property type="match status" value="1"/>
</dbReference>
<accession>A0ABD1D591</accession>
<gene>
    <name evidence="3" type="ORF">pipiens_000341</name>
</gene>
<dbReference type="Gene3D" id="1.10.340.70">
    <property type="match status" value="1"/>
</dbReference>
<evidence type="ECO:0000313" key="3">
    <source>
        <dbReference type="EMBL" id="KAL1394795.1"/>
    </source>
</evidence>
<dbReference type="GO" id="GO:0003964">
    <property type="term" value="F:RNA-directed DNA polymerase activity"/>
    <property type="evidence" value="ECO:0007669"/>
    <property type="project" value="UniProtKB-EC"/>
</dbReference>
<dbReference type="FunFam" id="3.30.70.270:FF:000026">
    <property type="entry name" value="Transposon Ty3-G Gag-Pol polyprotein"/>
    <property type="match status" value="1"/>
</dbReference>
<dbReference type="AlphaFoldDB" id="A0ABD1D591"/>
<dbReference type="Proteomes" id="UP001562425">
    <property type="component" value="Unassembled WGS sequence"/>
</dbReference>
<protein>
    <recommendedName>
        <fullName evidence="1">RNA-directed DNA polymerase</fullName>
        <ecNumber evidence="1">2.7.7.49</ecNumber>
    </recommendedName>
</protein>
<feature type="non-terminal residue" evidence="3">
    <location>
        <position position="361"/>
    </location>
</feature>